<dbReference type="InterPro" id="IPR052932">
    <property type="entry name" value="OprB_Porin"/>
</dbReference>
<dbReference type="GO" id="GO:0008643">
    <property type="term" value="P:carbohydrate transport"/>
    <property type="evidence" value="ECO:0007669"/>
    <property type="project" value="InterPro"/>
</dbReference>
<gene>
    <name evidence="1" type="ORF">GALL_126480</name>
</gene>
<dbReference type="PANTHER" id="PTHR37944">
    <property type="entry name" value="PORIN B"/>
    <property type="match status" value="1"/>
</dbReference>
<dbReference type="Gene3D" id="2.40.160.180">
    <property type="entry name" value="Carbohydrate-selective porin OprB"/>
    <property type="match status" value="1"/>
</dbReference>
<proteinExistence type="predicted"/>
<dbReference type="GO" id="GO:0015288">
    <property type="term" value="F:porin activity"/>
    <property type="evidence" value="ECO:0007669"/>
    <property type="project" value="InterPro"/>
</dbReference>
<evidence type="ECO:0000313" key="1">
    <source>
        <dbReference type="EMBL" id="OIR05336.1"/>
    </source>
</evidence>
<dbReference type="GO" id="GO:0016020">
    <property type="term" value="C:membrane"/>
    <property type="evidence" value="ECO:0007669"/>
    <property type="project" value="InterPro"/>
</dbReference>
<dbReference type="AlphaFoldDB" id="A0A1J5SMV1"/>
<dbReference type="InterPro" id="IPR038673">
    <property type="entry name" value="OprB_sf"/>
</dbReference>
<organism evidence="1">
    <name type="scientific">mine drainage metagenome</name>
    <dbReference type="NCBI Taxonomy" id="410659"/>
    <lineage>
        <taxon>unclassified sequences</taxon>
        <taxon>metagenomes</taxon>
        <taxon>ecological metagenomes</taxon>
    </lineage>
</organism>
<reference evidence="1" key="1">
    <citation type="submission" date="2016-10" db="EMBL/GenBank/DDBJ databases">
        <title>Sequence of Gallionella enrichment culture.</title>
        <authorList>
            <person name="Poehlein A."/>
            <person name="Muehling M."/>
            <person name="Daniel R."/>
        </authorList>
    </citation>
    <scope>NUCLEOTIDE SEQUENCE</scope>
</reference>
<comment type="caution">
    <text evidence="1">The sequence shown here is derived from an EMBL/GenBank/DDBJ whole genome shotgun (WGS) entry which is preliminary data.</text>
</comment>
<sequence length="385" mass="40455">MLLLDRYSAPPYGGASRVNWAGFRHWLGRGGVGLSPIVAVLAIAAGTQDLCGRDAGTQPFSYALSVQSEVVDNASGGIETGSLWDHFARLDVGLDGAAMGLPKGSRFTLAVQRVESQMPSANRIGDAQVASNLEAPSRGTLRTLSFELSLPDGWEGAVGLLSADESFDAVGCMGLFLNSSFGVQPTWSGNTIAPIFPTSGIGALASWSRGAWTSRSGVFQANPNDRSHALSQGALLIQEVEHHAAADLKLGIWSYSPGDALAADLPPAAWGGYVAVDRPLGEGRGAPVLFFRVGASPVRRSAVSGDLQIGVTKEGPFASRPHDQLGFGIASADYRGRGVETAYEATYRYVISNYVALQPDIQYIDNPGGVHRSAVVAILRLSLSL</sequence>
<dbReference type="EMBL" id="MLJW01000051">
    <property type="protein sequence ID" value="OIR05336.1"/>
    <property type="molecule type" value="Genomic_DNA"/>
</dbReference>
<protein>
    <submittedName>
        <fullName evidence="1">Carbohydrate-selective porin, OprB family</fullName>
    </submittedName>
</protein>
<accession>A0A1J5SMV1</accession>
<dbReference type="Pfam" id="PF04966">
    <property type="entry name" value="OprB"/>
    <property type="match status" value="1"/>
</dbReference>
<name>A0A1J5SMV1_9ZZZZ</name>
<dbReference type="InterPro" id="IPR007049">
    <property type="entry name" value="Carb-sel_porin_OprB"/>
</dbReference>
<dbReference type="PANTHER" id="PTHR37944:SF1">
    <property type="entry name" value="PORIN B"/>
    <property type="match status" value="1"/>
</dbReference>